<gene>
    <name evidence="1" type="ORF">D5086_032007</name>
</gene>
<reference evidence="1 2" key="1">
    <citation type="journal article" date="2024" name="Plant Biotechnol. J.">
        <title>Genome and CRISPR/Cas9 system of a widespread forest tree (Populus alba) in the world.</title>
        <authorList>
            <person name="Liu Y.J."/>
            <person name="Jiang P.F."/>
            <person name="Han X.M."/>
            <person name="Li X.Y."/>
            <person name="Wang H.M."/>
            <person name="Wang Y.J."/>
            <person name="Wang X.X."/>
            <person name="Zeng Q.Y."/>
        </authorList>
    </citation>
    <scope>NUCLEOTIDE SEQUENCE [LARGE SCALE GENOMIC DNA]</scope>
    <source>
        <strain evidence="2">cv. PAL-ZL1</strain>
    </source>
</reference>
<protein>
    <submittedName>
        <fullName evidence="1">Uncharacterized protein</fullName>
    </submittedName>
</protein>
<dbReference type="Proteomes" id="UP000309997">
    <property type="component" value="Unassembled WGS sequence"/>
</dbReference>
<accession>A0ACC4AK67</accession>
<proteinExistence type="predicted"/>
<organism evidence="1 2">
    <name type="scientific">Populus alba</name>
    <name type="common">White poplar</name>
    <dbReference type="NCBI Taxonomy" id="43335"/>
    <lineage>
        <taxon>Eukaryota</taxon>
        <taxon>Viridiplantae</taxon>
        <taxon>Streptophyta</taxon>
        <taxon>Embryophyta</taxon>
        <taxon>Tracheophyta</taxon>
        <taxon>Spermatophyta</taxon>
        <taxon>Magnoliopsida</taxon>
        <taxon>eudicotyledons</taxon>
        <taxon>Gunneridae</taxon>
        <taxon>Pentapetalae</taxon>
        <taxon>rosids</taxon>
        <taxon>fabids</taxon>
        <taxon>Malpighiales</taxon>
        <taxon>Salicaceae</taxon>
        <taxon>Saliceae</taxon>
        <taxon>Populus</taxon>
    </lineage>
</organism>
<comment type="caution">
    <text evidence="1">The sequence shown here is derived from an EMBL/GenBank/DDBJ whole genome shotgun (WGS) entry which is preliminary data.</text>
</comment>
<feature type="non-terminal residue" evidence="1">
    <location>
        <position position="1"/>
    </location>
</feature>
<name>A0ACC4AK67_POPAL</name>
<sequence length="52" mass="6048">ETSRNWKKNVLLLLKNDDTPPCIDIYLGLTWILSADVALSDWNALWAIRFED</sequence>
<dbReference type="EMBL" id="RCHU02000018">
    <property type="protein sequence ID" value="KAL3566592.1"/>
    <property type="molecule type" value="Genomic_DNA"/>
</dbReference>
<keyword evidence="2" id="KW-1185">Reference proteome</keyword>
<evidence type="ECO:0000313" key="1">
    <source>
        <dbReference type="EMBL" id="KAL3566592.1"/>
    </source>
</evidence>
<evidence type="ECO:0000313" key="2">
    <source>
        <dbReference type="Proteomes" id="UP000309997"/>
    </source>
</evidence>